<accession>A0A2T8F5A2</accession>
<comment type="caution">
    <text evidence="1">The sequence shown here is derived from an EMBL/GenBank/DDBJ whole genome shotgun (WGS) entry which is preliminary data.</text>
</comment>
<protein>
    <submittedName>
        <fullName evidence="1">Uncharacterized protein</fullName>
    </submittedName>
</protein>
<reference evidence="1 2" key="1">
    <citation type="submission" date="2018-04" db="EMBL/GenBank/DDBJ databases">
        <title>Genome of Nocardioides gansuensis WSJ-1.</title>
        <authorList>
            <person name="Wu S."/>
            <person name="Wang G."/>
        </authorList>
    </citation>
    <scope>NUCLEOTIDE SEQUENCE [LARGE SCALE GENOMIC DNA]</scope>
    <source>
        <strain evidence="1 2">WSJ-1</strain>
    </source>
</reference>
<gene>
    <name evidence="1" type="ORF">DDE18_21105</name>
</gene>
<dbReference type="EMBL" id="QDGZ01000012">
    <property type="protein sequence ID" value="PVG80883.1"/>
    <property type="molecule type" value="Genomic_DNA"/>
</dbReference>
<sequence>MTVGPGADLVTVADAWADESSPASNLESNSILKVGSRGPNENFRVLVCLLTPEVAPAGCVLRTVTLRVYAAAPGEGRTLLVV</sequence>
<evidence type="ECO:0000313" key="2">
    <source>
        <dbReference type="Proteomes" id="UP000246018"/>
    </source>
</evidence>
<keyword evidence="2" id="KW-1185">Reference proteome</keyword>
<dbReference type="AlphaFoldDB" id="A0A2T8F5A2"/>
<name>A0A2T8F5A2_9ACTN</name>
<evidence type="ECO:0000313" key="1">
    <source>
        <dbReference type="EMBL" id="PVG80883.1"/>
    </source>
</evidence>
<proteinExistence type="predicted"/>
<dbReference type="Proteomes" id="UP000246018">
    <property type="component" value="Unassembled WGS sequence"/>
</dbReference>
<organism evidence="1 2">
    <name type="scientific">Nocardioides gansuensis</name>
    <dbReference type="NCBI Taxonomy" id="2138300"/>
    <lineage>
        <taxon>Bacteria</taxon>
        <taxon>Bacillati</taxon>
        <taxon>Actinomycetota</taxon>
        <taxon>Actinomycetes</taxon>
        <taxon>Propionibacteriales</taxon>
        <taxon>Nocardioidaceae</taxon>
        <taxon>Nocardioides</taxon>
    </lineage>
</organism>